<feature type="compositionally biased region" description="Basic and acidic residues" evidence="1">
    <location>
        <begin position="202"/>
        <end position="211"/>
    </location>
</feature>
<dbReference type="AlphaFoldDB" id="A0A8J3JIU4"/>
<dbReference type="Proteomes" id="UP000601223">
    <property type="component" value="Unassembled WGS sequence"/>
</dbReference>
<evidence type="ECO:0000313" key="4">
    <source>
        <dbReference type="EMBL" id="GIF85577.1"/>
    </source>
</evidence>
<feature type="compositionally biased region" description="Basic and acidic residues" evidence="1">
    <location>
        <begin position="169"/>
        <end position="187"/>
    </location>
</feature>
<dbReference type="PROSITE" id="PS51819">
    <property type="entry name" value="VOC"/>
    <property type="match status" value="1"/>
</dbReference>
<dbReference type="Gene3D" id="3.10.180.10">
    <property type="entry name" value="2,3-Dihydroxybiphenyl 1,2-Dioxygenase, domain 1"/>
    <property type="match status" value="1"/>
</dbReference>
<proteinExistence type="predicted"/>
<reference evidence="4 5" key="1">
    <citation type="submission" date="2021-01" db="EMBL/GenBank/DDBJ databases">
        <title>Whole genome shotgun sequence of Catellatospora bangladeshensis NBRC 107357.</title>
        <authorList>
            <person name="Komaki H."/>
            <person name="Tamura T."/>
        </authorList>
    </citation>
    <scope>NUCLEOTIDE SEQUENCE [LARGE SCALE GENOMIC DNA]</scope>
    <source>
        <strain evidence="4 5">NBRC 107357</strain>
    </source>
</reference>
<dbReference type="CDD" id="cd06587">
    <property type="entry name" value="VOC"/>
    <property type="match status" value="1"/>
</dbReference>
<feature type="compositionally biased region" description="Basic and acidic residues" evidence="1">
    <location>
        <begin position="148"/>
        <end position="161"/>
    </location>
</feature>
<organism evidence="4 5">
    <name type="scientific">Catellatospora bangladeshensis</name>
    <dbReference type="NCBI Taxonomy" id="310355"/>
    <lineage>
        <taxon>Bacteria</taxon>
        <taxon>Bacillati</taxon>
        <taxon>Actinomycetota</taxon>
        <taxon>Actinomycetes</taxon>
        <taxon>Micromonosporales</taxon>
        <taxon>Micromonosporaceae</taxon>
        <taxon>Catellatospora</taxon>
    </lineage>
</organism>
<feature type="region of interest" description="Disordered" evidence="1">
    <location>
        <begin position="148"/>
        <end position="231"/>
    </location>
</feature>
<accession>A0A8J3JIU4</accession>
<protein>
    <recommendedName>
        <fullName evidence="3">VOC domain-containing protein</fullName>
    </recommendedName>
</protein>
<gene>
    <name evidence="4" type="ORF">Cba03nite_69260</name>
</gene>
<keyword evidence="2" id="KW-1133">Transmembrane helix</keyword>
<feature type="transmembrane region" description="Helical" evidence="2">
    <location>
        <begin position="41"/>
        <end position="62"/>
    </location>
</feature>
<dbReference type="SUPFAM" id="SSF54593">
    <property type="entry name" value="Glyoxalase/Bleomycin resistance protein/Dihydroxybiphenyl dioxygenase"/>
    <property type="match status" value="1"/>
</dbReference>
<dbReference type="InterPro" id="IPR037523">
    <property type="entry name" value="VOC_core"/>
</dbReference>
<comment type="caution">
    <text evidence="4">The sequence shown here is derived from an EMBL/GenBank/DDBJ whole genome shotgun (WGS) entry which is preliminary data.</text>
</comment>
<feature type="domain" description="VOC" evidence="3">
    <location>
        <begin position="331"/>
        <end position="448"/>
    </location>
</feature>
<evidence type="ECO:0000256" key="1">
    <source>
        <dbReference type="SAM" id="MobiDB-lite"/>
    </source>
</evidence>
<keyword evidence="5" id="KW-1185">Reference proteome</keyword>
<evidence type="ECO:0000259" key="3">
    <source>
        <dbReference type="PROSITE" id="PS51819"/>
    </source>
</evidence>
<keyword evidence="2" id="KW-0812">Transmembrane</keyword>
<dbReference type="InterPro" id="IPR004360">
    <property type="entry name" value="Glyas_Fos-R_dOase_dom"/>
</dbReference>
<dbReference type="InterPro" id="IPR029068">
    <property type="entry name" value="Glyas_Bleomycin-R_OHBP_Dase"/>
</dbReference>
<dbReference type="EMBL" id="BONF01000048">
    <property type="protein sequence ID" value="GIF85577.1"/>
    <property type="molecule type" value="Genomic_DNA"/>
</dbReference>
<dbReference type="RefSeq" id="WP_203755694.1">
    <property type="nucleotide sequence ID" value="NZ_BONF01000048.1"/>
</dbReference>
<dbReference type="Pfam" id="PF00903">
    <property type="entry name" value="Glyoxalase"/>
    <property type="match status" value="1"/>
</dbReference>
<evidence type="ECO:0000256" key="2">
    <source>
        <dbReference type="SAM" id="Phobius"/>
    </source>
</evidence>
<sequence length="451" mass="48459">MARLGRKPVRPGRVTTAVCLGALGLFVISMAAGLGSWPLGAVGAAMVVVGVALLTTASMLGADKAYVAGTVHVVKVSEPPLSAEYGRCEMQVLVDAPGHPGQTVVMNDPRVPVLKWPDAGDTLPALVSVADARRIRIQWDRVATHGERFEQAYEDGEPFHDPDEDYYDDDPHYADGHDDHDLGHPGDDTYAGYRDDDPIDLDAVRVDDPLPRRPSPSPHRRPSPTPPRDEPAQVAVLEGELYGADMPSPRTPMDAESPDFDSINLIDFAGVPEPAAPLVSDTITRQVPLSDPVATPMPAAPAAVADPVAPATRLDDVLVAAPPARPAVAGSIQGVGITLLVTDLARSRAFYHDLLGFYEVDGGQGNVVLASGDTRLVLRTAQELTPVNRRHIHLNLEVGDVDAVYRELKVRGVKFTYAPRVVNHGERLELWAASFRDPDGHGIAIIEWKAR</sequence>
<evidence type="ECO:0000313" key="5">
    <source>
        <dbReference type="Proteomes" id="UP000601223"/>
    </source>
</evidence>
<keyword evidence="2" id="KW-0472">Membrane</keyword>
<name>A0A8J3JIU4_9ACTN</name>